<feature type="binding site" evidence="5">
    <location>
        <position position="568"/>
    </location>
    <ligand>
        <name>Fe cation</name>
        <dbReference type="ChEBI" id="CHEBI:24875"/>
        <note>catalytic</note>
    </ligand>
</feature>
<evidence type="ECO:0000256" key="6">
    <source>
        <dbReference type="SAM" id="MobiDB-lite"/>
    </source>
</evidence>
<accession>A0AAW1Q581</accession>
<dbReference type="GO" id="GO:0016121">
    <property type="term" value="P:carotene catabolic process"/>
    <property type="evidence" value="ECO:0007669"/>
    <property type="project" value="TreeGrafter"/>
</dbReference>
<proteinExistence type="inferred from homology"/>
<protein>
    <submittedName>
        <fullName evidence="7">Uncharacterized protein</fullName>
    </submittedName>
</protein>
<dbReference type="PANTHER" id="PTHR10543:SF24">
    <property type="entry name" value="CAROTENOID ISOMEROOXYGENASE"/>
    <property type="match status" value="1"/>
</dbReference>
<keyword evidence="2 5" id="KW-0479">Metal-binding</keyword>
<feature type="compositionally biased region" description="Basic and acidic residues" evidence="6">
    <location>
        <begin position="1"/>
        <end position="10"/>
    </location>
</feature>
<comment type="caution">
    <text evidence="7">The sequence shown here is derived from an EMBL/GenBank/DDBJ whole genome shotgun (WGS) entry which is preliminary data.</text>
</comment>
<feature type="region of interest" description="Disordered" evidence="6">
    <location>
        <begin position="80"/>
        <end position="100"/>
    </location>
</feature>
<gene>
    <name evidence="7" type="ORF">WJX72_010704</name>
</gene>
<feature type="compositionally biased region" description="Low complexity" evidence="6">
    <location>
        <begin position="80"/>
        <end position="98"/>
    </location>
</feature>
<dbReference type="InterPro" id="IPR004294">
    <property type="entry name" value="Carotenoid_Oase"/>
</dbReference>
<dbReference type="GO" id="GO:0046872">
    <property type="term" value="F:metal ion binding"/>
    <property type="evidence" value="ECO:0007669"/>
    <property type="project" value="UniProtKB-KW"/>
</dbReference>
<dbReference type="EMBL" id="JALJOR010000005">
    <property type="protein sequence ID" value="KAK9817179.1"/>
    <property type="molecule type" value="Genomic_DNA"/>
</dbReference>
<dbReference type="Proteomes" id="UP001489004">
    <property type="component" value="Unassembled WGS sequence"/>
</dbReference>
<comment type="similarity">
    <text evidence="1">Belongs to the carotenoid oxygenase family.</text>
</comment>
<keyword evidence="4 5" id="KW-0408">Iron</keyword>
<dbReference type="PANTHER" id="PTHR10543">
    <property type="entry name" value="BETA-CAROTENE DIOXYGENASE"/>
    <property type="match status" value="1"/>
</dbReference>
<evidence type="ECO:0000256" key="3">
    <source>
        <dbReference type="ARBA" id="ARBA00023002"/>
    </source>
</evidence>
<sequence length="575" mass="63243">MEIVLAERRRASVPPQADHRQKAPSRGLCVSGMVHNLLQGSTGRQLGSHTSIRGTVPCPPAKVLHPPARPQVETRATMTAPLQAPSPSASSRPSTYPSEAARNSAFLEGVAQEQERFEVEVEGQVPRWLNGFYVRNGPGMFKGMTHLFDGYGMLVKFEFQDGHVYSSQRFVESKAWQYFKQHGKPGFGEFGTPLPPLRGIFTILKGMLGLGQGFTDNSSVSVRATHNGTELVAMTESVLGTYRVDPDTLRTRGQVVYKDNVKGDLTTAHPVTLPNGDLINLTSAFGGQYTVFRQAANSHVRQKIAEVPLSQSPTPSWIHTFPVTKNYAVVPEMPILFNLKAAAVGGGEYVMFDWKPELGTKWHVVPLDGDTTKIRTFTSPACFTFHIINAFESADGNNIIFDFADFHDPAFLNQLHLASMRSNSGQISIAPYTRCTIPLNGSEAKFETLMKDDTAYCMCELPNINPVYKLREYRYAYGLAGKRPTPYGNALAKFDVKLGETKLWHEPGAIPIEPYFVARPGAAEEDDGVVMCPVAGADGNTFLVVLDGQSFEEVARAKLPYGVPFGFHACYVDRN</sequence>
<feature type="binding site" evidence="5">
    <location>
        <position position="269"/>
    </location>
    <ligand>
        <name>Fe cation</name>
        <dbReference type="ChEBI" id="CHEBI:24875"/>
        <note>catalytic</note>
    </ligand>
</feature>
<evidence type="ECO:0000313" key="7">
    <source>
        <dbReference type="EMBL" id="KAK9817179.1"/>
    </source>
</evidence>
<evidence type="ECO:0000313" key="8">
    <source>
        <dbReference type="Proteomes" id="UP001489004"/>
    </source>
</evidence>
<evidence type="ECO:0000256" key="5">
    <source>
        <dbReference type="PIRSR" id="PIRSR604294-1"/>
    </source>
</evidence>
<feature type="region of interest" description="Disordered" evidence="6">
    <location>
        <begin position="1"/>
        <end position="25"/>
    </location>
</feature>
<keyword evidence="8" id="KW-1185">Reference proteome</keyword>
<dbReference type="GO" id="GO:0009507">
    <property type="term" value="C:chloroplast"/>
    <property type="evidence" value="ECO:0007669"/>
    <property type="project" value="TreeGrafter"/>
</dbReference>
<reference evidence="7 8" key="1">
    <citation type="journal article" date="2024" name="Nat. Commun.">
        <title>Phylogenomics reveals the evolutionary origins of lichenization in chlorophyte algae.</title>
        <authorList>
            <person name="Puginier C."/>
            <person name="Libourel C."/>
            <person name="Otte J."/>
            <person name="Skaloud P."/>
            <person name="Haon M."/>
            <person name="Grisel S."/>
            <person name="Petersen M."/>
            <person name="Berrin J.G."/>
            <person name="Delaux P.M."/>
            <person name="Dal Grande F."/>
            <person name="Keller J."/>
        </authorList>
    </citation>
    <scope>NUCLEOTIDE SEQUENCE [LARGE SCALE GENOMIC DNA]</scope>
    <source>
        <strain evidence="7 8">SAG 2043</strain>
    </source>
</reference>
<feature type="binding site" evidence="5">
    <location>
        <position position="386"/>
    </location>
    <ligand>
        <name>Fe cation</name>
        <dbReference type="ChEBI" id="CHEBI:24875"/>
        <note>catalytic</note>
    </ligand>
</feature>
<dbReference type="AlphaFoldDB" id="A0AAW1Q581"/>
<evidence type="ECO:0000256" key="2">
    <source>
        <dbReference type="ARBA" id="ARBA00022723"/>
    </source>
</evidence>
<feature type="binding site" evidence="5">
    <location>
        <position position="319"/>
    </location>
    <ligand>
        <name>Fe cation</name>
        <dbReference type="ChEBI" id="CHEBI:24875"/>
        <note>catalytic</note>
    </ligand>
</feature>
<comment type="cofactor">
    <cofactor evidence="5">
        <name>Fe(2+)</name>
        <dbReference type="ChEBI" id="CHEBI:29033"/>
    </cofactor>
    <text evidence="5">Binds 1 Fe(2+) ion per subunit.</text>
</comment>
<keyword evidence="3" id="KW-0560">Oxidoreductase</keyword>
<dbReference type="Pfam" id="PF03055">
    <property type="entry name" value="RPE65"/>
    <property type="match status" value="1"/>
</dbReference>
<dbReference type="GO" id="GO:0010436">
    <property type="term" value="F:carotenoid dioxygenase activity"/>
    <property type="evidence" value="ECO:0007669"/>
    <property type="project" value="TreeGrafter"/>
</dbReference>
<evidence type="ECO:0000256" key="4">
    <source>
        <dbReference type="ARBA" id="ARBA00023004"/>
    </source>
</evidence>
<name>A0AAW1Q581_9CHLO</name>
<evidence type="ECO:0000256" key="1">
    <source>
        <dbReference type="ARBA" id="ARBA00006787"/>
    </source>
</evidence>
<organism evidence="7 8">
    <name type="scientific">[Myrmecia] bisecta</name>
    <dbReference type="NCBI Taxonomy" id="41462"/>
    <lineage>
        <taxon>Eukaryota</taxon>
        <taxon>Viridiplantae</taxon>
        <taxon>Chlorophyta</taxon>
        <taxon>core chlorophytes</taxon>
        <taxon>Trebouxiophyceae</taxon>
        <taxon>Trebouxiales</taxon>
        <taxon>Trebouxiaceae</taxon>
        <taxon>Myrmecia</taxon>
    </lineage>
</organism>